<organism evidence="1">
    <name type="scientific">Arundo donax</name>
    <name type="common">Giant reed</name>
    <name type="synonym">Donax arundinaceus</name>
    <dbReference type="NCBI Taxonomy" id="35708"/>
    <lineage>
        <taxon>Eukaryota</taxon>
        <taxon>Viridiplantae</taxon>
        <taxon>Streptophyta</taxon>
        <taxon>Embryophyta</taxon>
        <taxon>Tracheophyta</taxon>
        <taxon>Spermatophyta</taxon>
        <taxon>Magnoliopsida</taxon>
        <taxon>Liliopsida</taxon>
        <taxon>Poales</taxon>
        <taxon>Poaceae</taxon>
        <taxon>PACMAD clade</taxon>
        <taxon>Arundinoideae</taxon>
        <taxon>Arundineae</taxon>
        <taxon>Arundo</taxon>
    </lineage>
</organism>
<proteinExistence type="predicted"/>
<accession>A0A0A9FSJ3</accession>
<dbReference type="AlphaFoldDB" id="A0A0A9FSJ3"/>
<evidence type="ECO:0000313" key="1">
    <source>
        <dbReference type="EMBL" id="JAE15237.1"/>
    </source>
</evidence>
<name>A0A0A9FSJ3_ARUDO</name>
<sequence length="45" mass="4845">MTKSAIATVNASTGTAMSDVGKRRLQNLKLTQKEIKGQCSLTSYL</sequence>
<protein>
    <submittedName>
        <fullName evidence="1">Splicing factor, putative</fullName>
    </submittedName>
</protein>
<dbReference type="EMBL" id="GBRH01182659">
    <property type="protein sequence ID" value="JAE15237.1"/>
    <property type="molecule type" value="Transcribed_RNA"/>
</dbReference>
<reference evidence="1" key="1">
    <citation type="submission" date="2014-09" db="EMBL/GenBank/DDBJ databases">
        <authorList>
            <person name="Magalhaes I.L.F."/>
            <person name="Oliveira U."/>
            <person name="Santos F.R."/>
            <person name="Vidigal T.H.D.A."/>
            <person name="Brescovit A.D."/>
            <person name="Santos A.J."/>
        </authorList>
    </citation>
    <scope>NUCLEOTIDE SEQUENCE</scope>
    <source>
        <tissue evidence="1">Shoot tissue taken approximately 20 cm above the soil surface</tissue>
    </source>
</reference>
<reference evidence="1" key="2">
    <citation type="journal article" date="2015" name="Data Brief">
        <title>Shoot transcriptome of the giant reed, Arundo donax.</title>
        <authorList>
            <person name="Barrero R.A."/>
            <person name="Guerrero F.D."/>
            <person name="Moolhuijzen P."/>
            <person name="Goolsby J.A."/>
            <person name="Tidwell J."/>
            <person name="Bellgard S.E."/>
            <person name="Bellgard M.I."/>
        </authorList>
    </citation>
    <scope>NUCLEOTIDE SEQUENCE</scope>
    <source>
        <tissue evidence="1">Shoot tissue taken approximately 20 cm above the soil surface</tissue>
    </source>
</reference>